<name>A0A1I6ADU2_9PSEU</name>
<evidence type="ECO:0000256" key="1">
    <source>
        <dbReference type="ARBA" id="ARBA00004651"/>
    </source>
</evidence>
<feature type="transmembrane region" description="Helical" evidence="6">
    <location>
        <begin position="176"/>
        <end position="194"/>
    </location>
</feature>
<dbReference type="CDD" id="cd06173">
    <property type="entry name" value="MFS_MefA_like"/>
    <property type="match status" value="1"/>
</dbReference>
<gene>
    <name evidence="7" type="ORF">SAMN05421810_11238</name>
</gene>
<dbReference type="SUPFAM" id="SSF103473">
    <property type="entry name" value="MFS general substrate transporter"/>
    <property type="match status" value="1"/>
</dbReference>
<feature type="transmembrane region" description="Helical" evidence="6">
    <location>
        <begin position="234"/>
        <end position="256"/>
    </location>
</feature>
<evidence type="ECO:0000313" key="7">
    <source>
        <dbReference type="EMBL" id="SFQ66861.1"/>
    </source>
</evidence>
<feature type="transmembrane region" description="Helical" evidence="6">
    <location>
        <begin position="319"/>
        <end position="340"/>
    </location>
</feature>
<keyword evidence="8" id="KW-1185">Reference proteome</keyword>
<evidence type="ECO:0000256" key="5">
    <source>
        <dbReference type="ARBA" id="ARBA00023136"/>
    </source>
</evidence>
<feature type="transmembrane region" description="Helical" evidence="6">
    <location>
        <begin position="53"/>
        <end position="74"/>
    </location>
</feature>
<feature type="transmembrane region" description="Helical" evidence="6">
    <location>
        <begin position="380"/>
        <end position="401"/>
    </location>
</feature>
<keyword evidence="3 6" id="KW-0812">Transmembrane</keyword>
<dbReference type="STRING" id="587909.SAMN05421810_11238"/>
<dbReference type="Proteomes" id="UP000198727">
    <property type="component" value="Unassembled WGS sequence"/>
</dbReference>
<evidence type="ECO:0000256" key="3">
    <source>
        <dbReference type="ARBA" id="ARBA00022692"/>
    </source>
</evidence>
<feature type="transmembrane region" description="Helical" evidence="6">
    <location>
        <begin position="295"/>
        <end position="313"/>
    </location>
</feature>
<keyword evidence="2" id="KW-1003">Cell membrane</keyword>
<organism evidence="7 8">
    <name type="scientific">Amycolatopsis arida</name>
    <dbReference type="NCBI Taxonomy" id="587909"/>
    <lineage>
        <taxon>Bacteria</taxon>
        <taxon>Bacillati</taxon>
        <taxon>Actinomycetota</taxon>
        <taxon>Actinomycetes</taxon>
        <taxon>Pseudonocardiales</taxon>
        <taxon>Pseudonocardiaceae</taxon>
        <taxon>Amycolatopsis</taxon>
    </lineage>
</organism>
<keyword evidence="5 6" id="KW-0472">Membrane</keyword>
<dbReference type="PANTHER" id="PTHR23513">
    <property type="entry name" value="INTEGRAL MEMBRANE EFFLUX PROTEIN-RELATED"/>
    <property type="match status" value="1"/>
</dbReference>
<proteinExistence type="predicted"/>
<dbReference type="InterPro" id="IPR036259">
    <property type="entry name" value="MFS_trans_sf"/>
</dbReference>
<feature type="transmembrane region" description="Helical" evidence="6">
    <location>
        <begin position="20"/>
        <end position="41"/>
    </location>
</feature>
<keyword evidence="4 6" id="KW-1133">Transmembrane helix</keyword>
<comment type="subcellular location">
    <subcellularLocation>
        <location evidence="1">Cell membrane</location>
        <topology evidence="1">Multi-pass membrane protein</topology>
    </subcellularLocation>
</comment>
<evidence type="ECO:0000256" key="2">
    <source>
        <dbReference type="ARBA" id="ARBA00022475"/>
    </source>
</evidence>
<dbReference type="InterPro" id="IPR011701">
    <property type="entry name" value="MFS"/>
</dbReference>
<feature type="transmembrane region" description="Helical" evidence="6">
    <location>
        <begin position="352"/>
        <end position="374"/>
    </location>
</feature>
<dbReference type="AlphaFoldDB" id="A0A1I6ADU2"/>
<evidence type="ECO:0000256" key="6">
    <source>
        <dbReference type="SAM" id="Phobius"/>
    </source>
</evidence>
<accession>A0A1I6ADU2</accession>
<dbReference type="Gene3D" id="1.20.1250.20">
    <property type="entry name" value="MFS general substrate transporter like domains"/>
    <property type="match status" value="1"/>
</dbReference>
<dbReference type="PANTHER" id="PTHR23513:SF6">
    <property type="entry name" value="MAJOR FACILITATOR SUPERFAMILY ASSOCIATED DOMAIN-CONTAINING PROTEIN"/>
    <property type="match status" value="1"/>
</dbReference>
<dbReference type="GO" id="GO:0022857">
    <property type="term" value="F:transmembrane transporter activity"/>
    <property type="evidence" value="ECO:0007669"/>
    <property type="project" value="InterPro"/>
</dbReference>
<dbReference type="Pfam" id="PF07690">
    <property type="entry name" value="MFS_1"/>
    <property type="match status" value="1"/>
</dbReference>
<feature type="transmembrane region" description="Helical" evidence="6">
    <location>
        <begin position="141"/>
        <end position="170"/>
    </location>
</feature>
<feature type="transmembrane region" description="Helical" evidence="6">
    <location>
        <begin position="262"/>
        <end position="283"/>
    </location>
</feature>
<evidence type="ECO:0000313" key="8">
    <source>
        <dbReference type="Proteomes" id="UP000198727"/>
    </source>
</evidence>
<dbReference type="EMBL" id="FOWW01000012">
    <property type="protein sequence ID" value="SFQ66861.1"/>
    <property type="molecule type" value="Genomic_DNA"/>
</dbReference>
<sequence>MVGRGGRSGGFREVLALGEFRALFVAQWVTVVGDQLARVALSVLVFGRTGSPGWAAVVYALTFLPDLVGGPVLSGLADRFPRRSVMVVADGVRAVLVGLMAVPGMPLPVVGVLVVGVHLLNAPWNAARAALVAQVVPGRGLVAGMGLLSMVLQGGQVLGFAGGGALVAWLGPSGALLVNAVSFVVSAVLVGWGTGRRPAASRPAASGTARRGVWWRQVRAGVGLVWSDRRLRALVALGCVSGFYVAGEALAAPYAAELGGGSVAVGLLLGAFAGGSVIGMVVLARAPDANRERVLVPLPMVACAVLLGCAADPSLPVTLGIFLVSGVASAYNVVASTMFVQHVPDERRGQAFGLAITALRVSQGAGVVLAGASAEYLAPHVVVAGAGLLGTAAAGAAGWAWHRAALRPADRPAGWRSAAGEASD</sequence>
<protein>
    <submittedName>
        <fullName evidence="7">Predicted arabinose efflux permease, MFS family</fullName>
    </submittedName>
</protein>
<feature type="transmembrane region" description="Helical" evidence="6">
    <location>
        <begin position="94"/>
        <end position="120"/>
    </location>
</feature>
<reference evidence="8" key="1">
    <citation type="submission" date="2016-10" db="EMBL/GenBank/DDBJ databases">
        <authorList>
            <person name="Varghese N."/>
            <person name="Submissions S."/>
        </authorList>
    </citation>
    <scope>NUCLEOTIDE SEQUENCE [LARGE SCALE GENOMIC DNA]</scope>
    <source>
        <strain evidence="8">CGMCC 4.5579</strain>
    </source>
</reference>
<dbReference type="GO" id="GO:0005886">
    <property type="term" value="C:plasma membrane"/>
    <property type="evidence" value="ECO:0007669"/>
    <property type="project" value="UniProtKB-SubCell"/>
</dbReference>
<evidence type="ECO:0000256" key="4">
    <source>
        <dbReference type="ARBA" id="ARBA00022989"/>
    </source>
</evidence>